<dbReference type="EMBL" id="JALLKP010000004">
    <property type="protein sequence ID" value="KAK2195425.1"/>
    <property type="molecule type" value="Genomic_DNA"/>
</dbReference>
<evidence type="ECO:0000313" key="3">
    <source>
        <dbReference type="Proteomes" id="UP001214638"/>
    </source>
</evidence>
<keyword evidence="3" id="KW-1185">Reference proteome</keyword>
<dbReference type="RefSeq" id="XP_067802268.1">
    <property type="nucleotide sequence ID" value="XM_067948117.1"/>
</dbReference>
<comment type="caution">
    <text evidence="2">The sequence shown here is derived from an EMBL/GenBank/DDBJ whole genome shotgun (WGS) entry which is preliminary data.</text>
</comment>
<dbReference type="KEGG" id="bdw:94337398"/>
<protein>
    <submittedName>
        <fullName evidence="2">Uncharacterized protein</fullName>
    </submittedName>
</protein>
<dbReference type="GeneID" id="94337398"/>
<organism evidence="2 3">
    <name type="scientific">Babesia duncani</name>
    <dbReference type="NCBI Taxonomy" id="323732"/>
    <lineage>
        <taxon>Eukaryota</taxon>
        <taxon>Sar</taxon>
        <taxon>Alveolata</taxon>
        <taxon>Apicomplexa</taxon>
        <taxon>Aconoidasida</taxon>
        <taxon>Piroplasmida</taxon>
        <taxon>Babesiidae</taxon>
        <taxon>Babesia</taxon>
    </lineage>
</organism>
<evidence type="ECO:0000313" key="2">
    <source>
        <dbReference type="EMBL" id="KAK2195425.1"/>
    </source>
</evidence>
<sequence>MATLDSLAITKLIDPSPPASIRITRIDENCPIHGRNKISTNPQDIGDPEDLIKFDSFPEDTAIDTKTQSSLVFESLQQNSMSFNCCQDENNFQNLYLDNPLESNPIDANVPETRPNGDLYKLENCSEPNGAGANVDLLEFELAKSHKILESQAKLIRERDETIATLMENVHELERWRDALEPHYKVLKEQQQSLVESSTRVNVQQLEQGLQENKILGAKLSELESSLTEKDKVIAAMYDESFQNKLALEKLQREMDQLRSDRKQLYDSMAVLNSSLKSREMKIQLLVAKEHQQELNLVSQELDEARGVVKKQNEEITKCQNLLAMAQGQVSHMYKELEAKEEIIKERSMQIQQWKSRLIALEGKLTENDKSSRLLVALETQSRLRKKCNELQVQLYNKKGKSP</sequence>
<keyword evidence="1" id="KW-0175">Coiled coil</keyword>
<feature type="coiled-coil region" evidence="1">
    <location>
        <begin position="248"/>
        <end position="329"/>
    </location>
</feature>
<gene>
    <name evidence="2" type="ORF">BdWA1_003101</name>
</gene>
<name>A0AAD9PIE5_9APIC</name>
<dbReference type="Proteomes" id="UP001214638">
    <property type="component" value="Unassembled WGS sequence"/>
</dbReference>
<evidence type="ECO:0000256" key="1">
    <source>
        <dbReference type="SAM" id="Coils"/>
    </source>
</evidence>
<accession>A0AAD9PIE5</accession>
<dbReference type="AlphaFoldDB" id="A0AAD9PIE5"/>
<proteinExistence type="predicted"/>
<reference evidence="2" key="1">
    <citation type="journal article" date="2023" name="Nat. Microbiol.">
        <title>Babesia duncani multi-omics identifies virulence factors and drug targets.</title>
        <authorList>
            <person name="Singh P."/>
            <person name="Lonardi S."/>
            <person name="Liang Q."/>
            <person name="Vydyam P."/>
            <person name="Khabirova E."/>
            <person name="Fang T."/>
            <person name="Gihaz S."/>
            <person name="Thekkiniath J."/>
            <person name="Munshi M."/>
            <person name="Abel S."/>
            <person name="Ciampossin L."/>
            <person name="Batugedara G."/>
            <person name="Gupta M."/>
            <person name="Lu X.M."/>
            <person name="Lenz T."/>
            <person name="Chakravarty S."/>
            <person name="Cornillot E."/>
            <person name="Hu Y."/>
            <person name="Ma W."/>
            <person name="Gonzalez L.M."/>
            <person name="Sanchez S."/>
            <person name="Estrada K."/>
            <person name="Sanchez-Flores A."/>
            <person name="Montero E."/>
            <person name="Harb O.S."/>
            <person name="Le Roch K.G."/>
            <person name="Mamoun C.B."/>
        </authorList>
    </citation>
    <scope>NUCLEOTIDE SEQUENCE</scope>
    <source>
        <strain evidence="2">WA1</strain>
    </source>
</reference>